<sequence>MNGKAMIAALSGLPAVLLFAFAAATQVQAQVQGGLFTPPEGCETYMTVQSRSCNVSNHFICPQIDPDHKFRTDFGEAGPFFTSHIDGDAQWIDSGPPEAPTRTRTVAPITDPGSVTELIETGVDSFDFHQQSDDEGRTRVTGFDRILEEVEIDGEPLYRTEFEMTRRDADGRVIEQVRGREYVSARHKRFFSGFATDVTEDARETNARDRSPVEFIYPGDPGFRGTYPRYDCDLMSALPRRRETA</sequence>
<accession>A0A239HI60</accession>
<dbReference type="AlphaFoldDB" id="A0A239HI60"/>
<organism evidence="2 3">
    <name type="scientific">Antarctobacter heliothermus</name>
    <dbReference type="NCBI Taxonomy" id="74033"/>
    <lineage>
        <taxon>Bacteria</taxon>
        <taxon>Pseudomonadati</taxon>
        <taxon>Pseudomonadota</taxon>
        <taxon>Alphaproteobacteria</taxon>
        <taxon>Rhodobacterales</taxon>
        <taxon>Roseobacteraceae</taxon>
        <taxon>Antarctobacter</taxon>
    </lineage>
</organism>
<dbReference type="Proteomes" id="UP000198440">
    <property type="component" value="Unassembled WGS sequence"/>
</dbReference>
<evidence type="ECO:0000256" key="1">
    <source>
        <dbReference type="SAM" id="SignalP"/>
    </source>
</evidence>
<evidence type="ECO:0000313" key="3">
    <source>
        <dbReference type="Proteomes" id="UP000198440"/>
    </source>
</evidence>
<dbReference type="RefSeq" id="WP_141135905.1">
    <property type="nucleotide sequence ID" value="NZ_FZON01000033.1"/>
</dbReference>
<dbReference type="EMBL" id="FZON01000033">
    <property type="protein sequence ID" value="SNS79964.1"/>
    <property type="molecule type" value="Genomic_DNA"/>
</dbReference>
<protein>
    <submittedName>
        <fullName evidence="2">Uncharacterized protein</fullName>
    </submittedName>
</protein>
<dbReference type="OrthoDB" id="7844595at2"/>
<reference evidence="2 3" key="1">
    <citation type="submission" date="2017-06" db="EMBL/GenBank/DDBJ databases">
        <authorList>
            <person name="Kim H.J."/>
            <person name="Triplett B.A."/>
        </authorList>
    </citation>
    <scope>NUCLEOTIDE SEQUENCE [LARGE SCALE GENOMIC DNA]</scope>
    <source>
        <strain evidence="2 3">DSM 11445</strain>
    </source>
</reference>
<feature type="signal peptide" evidence="1">
    <location>
        <begin position="1"/>
        <end position="29"/>
    </location>
</feature>
<name>A0A239HI60_9RHOB</name>
<evidence type="ECO:0000313" key="2">
    <source>
        <dbReference type="EMBL" id="SNS79964.1"/>
    </source>
</evidence>
<proteinExistence type="predicted"/>
<feature type="chain" id="PRO_5012715018" evidence="1">
    <location>
        <begin position="30"/>
        <end position="245"/>
    </location>
</feature>
<gene>
    <name evidence="2" type="ORF">SAMN04488078_103333</name>
</gene>
<keyword evidence="1" id="KW-0732">Signal</keyword>